<dbReference type="AlphaFoldDB" id="A0AAV6IBH1"/>
<name>A0AAV6IBH1_9ERIC</name>
<reference evidence="1" key="1">
    <citation type="submission" date="2020-08" db="EMBL/GenBank/DDBJ databases">
        <title>Plant Genome Project.</title>
        <authorList>
            <person name="Zhang R.-G."/>
        </authorList>
    </citation>
    <scope>NUCLEOTIDE SEQUENCE</scope>
    <source>
        <strain evidence="1">WSP0</strain>
        <tissue evidence="1">Leaf</tissue>
    </source>
</reference>
<dbReference type="Proteomes" id="UP000823749">
    <property type="component" value="Chromosome 11"/>
</dbReference>
<proteinExistence type="predicted"/>
<evidence type="ECO:0000313" key="2">
    <source>
        <dbReference type="Proteomes" id="UP000823749"/>
    </source>
</evidence>
<protein>
    <submittedName>
        <fullName evidence="1">Uncharacterized protein</fullName>
    </submittedName>
</protein>
<comment type="caution">
    <text evidence="1">The sequence shown here is derived from an EMBL/GenBank/DDBJ whole genome shotgun (WGS) entry which is preliminary data.</text>
</comment>
<organism evidence="1 2">
    <name type="scientific">Rhododendron griersonianum</name>
    <dbReference type="NCBI Taxonomy" id="479676"/>
    <lineage>
        <taxon>Eukaryota</taxon>
        <taxon>Viridiplantae</taxon>
        <taxon>Streptophyta</taxon>
        <taxon>Embryophyta</taxon>
        <taxon>Tracheophyta</taxon>
        <taxon>Spermatophyta</taxon>
        <taxon>Magnoliopsida</taxon>
        <taxon>eudicotyledons</taxon>
        <taxon>Gunneridae</taxon>
        <taxon>Pentapetalae</taxon>
        <taxon>asterids</taxon>
        <taxon>Ericales</taxon>
        <taxon>Ericaceae</taxon>
        <taxon>Ericoideae</taxon>
        <taxon>Rhodoreae</taxon>
        <taxon>Rhododendron</taxon>
    </lineage>
</organism>
<keyword evidence="2" id="KW-1185">Reference proteome</keyword>
<evidence type="ECO:0000313" key="1">
    <source>
        <dbReference type="EMBL" id="KAG5524694.1"/>
    </source>
</evidence>
<dbReference type="EMBL" id="JACTNZ010000011">
    <property type="protein sequence ID" value="KAG5524694.1"/>
    <property type="molecule type" value="Genomic_DNA"/>
</dbReference>
<sequence>MSGLEKDLPTCRGKGIKKGKIGGGLVTLTLHWDYSAPVRLWRLRLSSLVSTLVEANLASKIPRMADQGALDNNQRSWYITCIPTLPGEEIQSETTAGEGSNSRAA</sequence>
<gene>
    <name evidence="1" type="ORF">RHGRI_031388</name>
</gene>
<accession>A0AAV6IBH1</accession>